<comment type="caution">
    <text evidence="2">The sequence shown here is derived from an EMBL/GenBank/DDBJ whole genome shotgun (WGS) entry which is preliminary data.</text>
</comment>
<evidence type="ECO:0000313" key="3">
    <source>
        <dbReference type="Proteomes" id="UP000789396"/>
    </source>
</evidence>
<dbReference type="AlphaFoldDB" id="A0A9N9BFN9"/>
<organism evidence="2 3">
    <name type="scientific">Racocetra fulgida</name>
    <dbReference type="NCBI Taxonomy" id="60492"/>
    <lineage>
        <taxon>Eukaryota</taxon>
        <taxon>Fungi</taxon>
        <taxon>Fungi incertae sedis</taxon>
        <taxon>Mucoromycota</taxon>
        <taxon>Glomeromycotina</taxon>
        <taxon>Glomeromycetes</taxon>
        <taxon>Diversisporales</taxon>
        <taxon>Gigasporaceae</taxon>
        <taxon>Racocetra</taxon>
    </lineage>
</organism>
<dbReference type="OrthoDB" id="2013972at2759"/>
<feature type="non-terminal residue" evidence="2">
    <location>
        <position position="106"/>
    </location>
</feature>
<dbReference type="EMBL" id="CAJVPZ010005674">
    <property type="protein sequence ID" value="CAG8564137.1"/>
    <property type="molecule type" value="Genomic_DNA"/>
</dbReference>
<proteinExistence type="predicted"/>
<feature type="region of interest" description="Disordered" evidence="1">
    <location>
        <begin position="63"/>
        <end position="106"/>
    </location>
</feature>
<dbReference type="Proteomes" id="UP000789396">
    <property type="component" value="Unassembled WGS sequence"/>
</dbReference>
<feature type="compositionally biased region" description="Low complexity" evidence="1">
    <location>
        <begin position="63"/>
        <end position="75"/>
    </location>
</feature>
<keyword evidence="3" id="KW-1185">Reference proteome</keyword>
<evidence type="ECO:0000313" key="2">
    <source>
        <dbReference type="EMBL" id="CAG8564137.1"/>
    </source>
</evidence>
<accession>A0A9N9BFN9</accession>
<evidence type="ECO:0000256" key="1">
    <source>
        <dbReference type="SAM" id="MobiDB-lite"/>
    </source>
</evidence>
<gene>
    <name evidence="2" type="ORF">RFULGI_LOCUS5186</name>
</gene>
<protein>
    <submittedName>
        <fullName evidence="2">18190_t:CDS:1</fullName>
    </submittedName>
</protein>
<reference evidence="2" key="1">
    <citation type="submission" date="2021-06" db="EMBL/GenBank/DDBJ databases">
        <authorList>
            <person name="Kallberg Y."/>
            <person name="Tangrot J."/>
            <person name="Rosling A."/>
        </authorList>
    </citation>
    <scope>NUCLEOTIDE SEQUENCE</scope>
    <source>
        <strain evidence="2">IN212</strain>
    </source>
</reference>
<feature type="compositionally biased region" description="Polar residues" evidence="1">
    <location>
        <begin position="78"/>
        <end position="106"/>
    </location>
</feature>
<name>A0A9N9BFN9_9GLOM</name>
<sequence length="106" mass="12205">MLKKSNLEFMSSTPSEYDAMLETYVKEIEEYNTYCKFYRFYAQKIDLPPTPISLKSNYINYSPSSSSKNFPQNPQLPLRSNSTKVNSSNSLGDFKSNSLKKIPSHQ</sequence>